<dbReference type="PRINTS" id="PR00038">
    <property type="entry name" value="HTHLUXR"/>
</dbReference>
<evidence type="ECO:0000313" key="3">
    <source>
        <dbReference type="Proteomes" id="UP001597182"/>
    </source>
</evidence>
<evidence type="ECO:0000259" key="1">
    <source>
        <dbReference type="PROSITE" id="PS50043"/>
    </source>
</evidence>
<comment type="caution">
    <text evidence="2">The sequence shown here is derived from an EMBL/GenBank/DDBJ whole genome shotgun (WGS) entry which is preliminary data.</text>
</comment>
<dbReference type="SUPFAM" id="SSF53474">
    <property type="entry name" value="alpha/beta-Hydrolases"/>
    <property type="match status" value="1"/>
</dbReference>
<dbReference type="SUPFAM" id="SSF46894">
    <property type="entry name" value="C-terminal effector domain of the bipartite response regulators"/>
    <property type="match status" value="1"/>
</dbReference>
<reference evidence="3" key="1">
    <citation type="journal article" date="2019" name="Int. J. Syst. Evol. Microbiol.">
        <title>The Global Catalogue of Microorganisms (GCM) 10K type strain sequencing project: providing services to taxonomists for standard genome sequencing and annotation.</title>
        <authorList>
            <consortium name="The Broad Institute Genomics Platform"/>
            <consortium name="The Broad Institute Genome Sequencing Center for Infectious Disease"/>
            <person name="Wu L."/>
            <person name="Ma J."/>
        </authorList>
    </citation>
    <scope>NUCLEOTIDE SEQUENCE [LARGE SCALE GENOMIC DNA]</scope>
    <source>
        <strain evidence="3">CCUG 49018</strain>
    </source>
</reference>
<dbReference type="PROSITE" id="PS00622">
    <property type="entry name" value="HTH_LUXR_1"/>
    <property type="match status" value="1"/>
</dbReference>
<dbReference type="CDD" id="cd06170">
    <property type="entry name" value="LuxR_C_like"/>
    <property type="match status" value="1"/>
</dbReference>
<protein>
    <submittedName>
        <fullName evidence="2">Alpha/beta fold hydrolase</fullName>
    </submittedName>
</protein>
<dbReference type="PROSITE" id="PS50043">
    <property type="entry name" value="HTH_LUXR_2"/>
    <property type="match status" value="1"/>
</dbReference>
<proteinExistence type="predicted"/>
<dbReference type="Proteomes" id="UP001597182">
    <property type="component" value="Unassembled WGS sequence"/>
</dbReference>
<feature type="domain" description="HTH luxR-type" evidence="1">
    <location>
        <begin position="287"/>
        <end position="352"/>
    </location>
</feature>
<dbReference type="Gene3D" id="1.10.10.10">
    <property type="entry name" value="Winged helix-like DNA-binding domain superfamily/Winged helix DNA-binding domain"/>
    <property type="match status" value="1"/>
</dbReference>
<dbReference type="Pfam" id="PF00561">
    <property type="entry name" value="Abhydrolase_1"/>
    <property type="match status" value="1"/>
</dbReference>
<dbReference type="RefSeq" id="WP_346091778.1">
    <property type="nucleotide sequence ID" value="NZ_BAABKS010000039.1"/>
</dbReference>
<dbReference type="EMBL" id="JBHTMB010000205">
    <property type="protein sequence ID" value="MFD1236112.1"/>
    <property type="molecule type" value="Genomic_DNA"/>
</dbReference>
<dbReference type="Pfam" id="PF00196">
    <property type="entry name" value="GerE"/>
    <property type="match status" value="1"/>
</dbReference>
<accession>A0ABW3VLH0</accession>
<dbReference type="InterPro" id="IPR000073">
    <property type="entry name" value="AB_hydrolase_1"/>
</dbReference>
<name>A0ABW3VLH0_9PSEU</name>
<keyword evidence="3" id="KW-1185">Reference proteome</keyword>
<dbReference type="PANTHER" id="PTHR43433">
    <property type="entry name" value="HYDROLASE, ALPHA/BETA FOLD FAMILY PROTEIN"/>
    <property type="match status" value="1"/>
</dbReference>
<gene>
    <name evidence="2" type="ORF">ACFQ34_22705</name>
</gene>
<dbReference type="SMART" id="SM00421">
    <property type="entry name" value="HTH_LUXR"/>
    <property type="match status" value="1"/>
</dbReference>
<sequence length="355" mass="39101">MSVAPALQQVRFCRSRDGVKIAHARYGEGPPLVINTCWLSHLQYDWQSPVWRHLVEGLGRSTTTLRYDERGFGLSDWDVDDFSFEARIADLEAVVDDAGFDRFTLLGMAQGGPVAIAYVARHPERVDRLILSSCSPATIVDEQDAEMEEAFLHLIRVGWARPESEFRRVFTSLMIPGATPDQMAWLDDLQKMATSAENCVAARRARYDVDVRPLLPGLDLPTLVIQSRGDRLTDFADARELAASIPGARLVALESENHILLADEPAWPIFLREVTDFVAPAPARPDVAEAVRTLTARERDVLRLAAAGNDNDAIAAALSLSPRTVERHLQNVYLKLGVSGRSARAAAVAALLAAR</sequence>
<dbReference type="InterPro" id="IPR016032">
    <property type="entry name" value="Sig_transdc_resp-reg_C-effctor"/>
</dbReference>
<dbReference type="InterPro" id="IPR050471">
    <property type="entry name" value="AB_hydrolase"/>
</dbReference>
<dbReference type="PRINTS" id="PR00111">
    <property type="entry name" value="ABHYDROLASE"/>
</dbReference>
<dbReference type="PANTHER" id="PTHR43433:SF5">
    <property type="entry name" value="AB HYDROLASE-1 DOMAIN-CONTAINING PROTEIN"/>
    <property type="match status" value="1"/>
</dbReference>
<dbReference type="InterPro" id="IPR029058">
    <property type="entry name" value="AB_hydrolase_fold"/>
</dbReference>
<dbReference type="InterPro" id="IPR000792">
    <property type="entry name" value="Tscrpt_reg_LuxR_C"/>
</dbReference>
<dbReference type="GO" id="GO:0016787">
    <property type="term" value="F:hydrolase activity"/>
    <property type="evidence" value="ECO:0007669"/>
    <property type="project" value="UniProtKB-KW"/>
</dbReference>
<evidence type="ECO:0000313" key="2">
    <source>
        <dbReference type="EMBL" id="MFD1236112.1"/>
    </source>
</evidence>
<dbReference type="InterPro" id="IPR036388">
    <property type="entry name" value="WH-like_DNA-bd_sf"/>
</dbReference>
<organism evidence="2 3">
    <name type="scientific">Pseudonocardia benzenivorans</name>
    <dbReference type="NCBI Taxonomy" id="228005"/>
    <lineage>
        <taxon>Bacteria</taxon>
        <taxon>Bacillati</taxon>
        <taxon>Actinomycetota</taxon>
        <taxon>Actinomycetes</taxon>
        <taxon>Pseudonocardiales</taxon>
        <taxon>Pseudonocardiaceae</taxon>
        <taxon>Pseudonocardia</taxon>
    </lineage>
</organism>
<dbReference type="Gene3D" id="3.40.50.1820">
    <property type="entry name" value="alpha/beta hydrolase"/>
    <property type="match status" value="1"/>
</dbReference>
<keyword evidence="2" id="KW-0378">Hydrolase</keyword>